<sequence length="126" mass="13762">MAVLADGIATLTWRTRARNQAEQGTWRWHVALAALMLSTVAANLVCGWGLLGSVLDGVSAGFMLQVMLPGIYGDHGRFGYSVACVGVVGNLMCMAWPGMQWVWLGWVIVAVIGLWRELLQTIERES</sequence>
<accession>A0A4S3KNY3</accession>
<keyword evidence="1" id="KW-0472">Membrane</keyword>
<keyword evidence="1" id="KW-1133">Transmembrane helix</keyword>
<proteinExistence type="predicted"/>
<keyword evidence="1" id="KW-0812">Transmembrane</keyword>
<comment type="caution">
    <text evidence="2">The sequence shown here is derived from an EMBL/GenBank/DDBJ whole genome shotgun (WGS) entry which is preliminary data.</text>
</comment>
<protein>
    <submittedName>
        <fullName evidence="2">Uncharacterized protein</fullName>
    </submittedName>
</protein>
<reference evidence="2 3" key="1">
    <citation type="submission" date="2017-02" db="EMBL/GenBank/DDBJ databases">
        <title>Whole genome sequencing of Metallibacterium scheffleri DSM 24874 (T).</title>
        <authorList>
            <person name="Kumar S."/>
            <person name="Patil P."/>
            <person name="Patil P.B."/>
        </authorList>
    </citation>
    <scope>NUCLEOTIDE SEQUENCE [LARGE SCALE GENOMIC DNA]</scope>
    <source>
        <strain evidence="2 3">DSM 24874</strain>
    </source>
</reference>
<dbReference type="EMBL" id="MWQO01000023">
    <property type="protein sequence ID" value="THD10685.1"/>
    <property type="molecule type" value="Genomic_DNA"/>
</dbReference>
<organism evidence="2 3">
    <name type="scientific">Metallibacterium scheffleri</name>
    <dbReference type="NCBI Taxonomy" id="993689"/>
    <lineage>
        <taxon>Bacteria</taxon>
        <taxon>Pseudomonadati</taxon>
        <taxon>Pseudomonadota</taxon>
        <taxon>Gammaproteobacteria</taxon>
        <taxon>Lysobacterales</taxon>
        <taxon>Rhodanobacteraceae</taxon>
        <taxon>Metallibacterium</taxon>
    </lineage>
</organism>
<gene>
    <name evidence="2" type="ORF">B1806_07465</name>
</gene>
<feature type="transmembrane region" description="Helical" evidence="1">
    <location>
        <begin position="26"/>
        <end position="44"/>
    </location>
</feature>
<name>A0A4S3KNY3_9GAMM</name>
<evidence type="ECO:0000313" key="3">
    <source>
        <dbReference type="Proteomes" id="UP000307749"/>
    </source>
</evidence>
<evidence type="ECO:0000313" key="2">
    <source>
        <dbReference type="EMBL" id="THD10685.1"/>
    </source>
</evidence>
<feature type="transmembrane region" description="Helical" evidence="1">
    <location>
        <begin position="78"/>
        <end position="97"/>
    </location>
</feature>
<evidence type="ECO:0000256" key="1">
    <source>
        <dbReference type="SAM" id="Phobius"/>
    </source>
</evidence>
<dbReference type="AlphaFoldDB" id="A0A4S3KNY3"/>
<keyword evidence="3" id="KW-1185">Reference proteome</keyword>
<feature type="transmembrane region" description="Helical" evidence="1">
    <location>
        <begin position="103"/>
        <end position="119"/>
    </location>
</feature>
<dbReference type="Proteomes" id="UP000307749">
    <property type="component" value="Unassembled WGS sequence"/>
</dbReference>